<dbReference type="Proteomes" id="UP000831068">
    <property type="component" value="Plasmid unnamed1"/>
</dbReference>
<keyword evidence="2" id="KW-1185">Reference proteome</keyword>
<sequence>MKITIFEEKFSMLQSQKIYVEKILPINERGSTNDSFAYREFDHSAQADFYFTNLKKRLLSISMWSKFAGGDNFIFELTDYQGNLKSSPPIITDKIRMQLPGPKDQEGLRFDWVEVVRMDEGYFKNVQFYLLEVSPCNCPYQNSEKTAHFYWENATNTFVIAKQENIVQVSIHGRNEVANISDQNLIDKIRNFLVANAGIITGSKIQWEVFTDNLMKEEDE</sequence>
<evidence type="ECO:0000313" key="1">
    <source>
        <dbReference type="EMBL" id="UOE39639.1"/>
    </source>
</evidence>
<name>A0ABY4BL75_9FLAO</name>
<dbReference type="RefSeq" id="WP_243577780.1">
    <property type="nucleotide sequence ID" value="NZ_CP094530.1"/>
</dbReference>
<geneLocation type="plasmid" evidence="1 2">
    <name>unnamed1</name>
</geneLocation>
<gene>
    <name evidence="1" type="ORF">MTP08_14445</name>
</gene>
<evidence type="ECO:0000313" key="2">
    <source>
        <dbReference type="Proteomes" id="UP000831068"/>
    </source>
</evidence>
<proteinExistence type="predicted"/>
<keyword evidence="1" id="KW-0614">Plasmid</keyword>
<organism evidence="1 2">
    <name type="scientific">Chryseobacterium oryzae</name>
    <dbReference type="NCBI Taxonomy" id="2929799"/>
    <lineage>
        <taxon>Bacteria</taxon>
        <taxon>Pseudomonadati</taxon>
        <taxon>Bacteroidota</taxon>
        <taxon>Flavobacteriia</taxon>
        <taxon>Flavobacteriales</taxon>
        <taxon>Weeksellaceae</taxon>
        <taxon>Chryseobacterium group</taxon>
        <taxon>Chryseobacterium</taxon>
    </lineage>
</organism>
<accession>A0ABY4BL75</accession>
<reference evidence="1 2" key="1">
    <citation type="submission" date="2022-03" db="EMBL/GenBank/DDBJ databases">
        <title>Chryseobacterium sp. isolated from the Andong Sikhe.</title>
        <authorList>
            <person name="Won M."/>
            <person name="Kim S.-J."/>
            <person name="Kwon S.-W."/>
        </authorList>
    </citation>
    <scope>NUCLEOTIDE SEQUENCE [LARGE SCALE GENOMIC DNA]</scope>
    <source>
        <strain evidence="1 2">ADR-1</strain>
        <plasmid evidence="1 2">unnamed1</plasmid>
    </source>
</reference>
<dbReference type="EMBL" id="CP094530">
    <property type="protein sequence ID" value="UOE39639.1"/>
    <property type="molecule type" value="Genomic_DNA"/>
</dbReference>
<protein>
    <submittedName>
        <fullName evidence="1">Uncharacterized protein</fullName>
    </submittedName>
</protein>